<evidence type="ECO:0000256" key="1">
    <source>
        <dbReference type="ARBA" id="ARBA00022737"/>
    </source>
</evidence>
<evidence type="ECO:0000256" key="2">
    <source>
        <dbReference type="SAM" id="SignalP"/>
    </source>
</evidence>
<dbReference type="Pfam" id="PF13859">
    <property type="entry name" value="BNR_3"/>
    <property type="match status" value="1"/>
</dbReference>
<dbReference type="GO" id="GO:0006689">
    <property type="term" value="P:ganglioside catabolic process"/>
    <property type="evidence" value="ECO:0007669"/>
    <property type="project" value="TreeGrafter"/>
</dbReference>
<dbReference type="PANTHER" id="PTHR10628:SF30">
    <property type="entry name" value="EXO-ALPHA-SIALIDASE"/>
    <property type="match status" value="1"/>
</dbReference>
<dbReference type="AlphaFoldDB" id="A0A422MP38"/>
<protein>
    <submittedName>
        <fullName evidence="4">Trans-sialidase</fullName>
    </submittedName>
</protein>
<dbReference type="GO" id="GO:0009313">
    <property type="term" value="P:oligosaccharide catabolic process"/>
    <property type="evidence" value="ECO:0007669"/>
    <property type="project" value="TreeGrafter"/>
</dbReference>
<evidence type="ECO:0000313" key="5">
    <source>
        <dbReference type="Proteomes" id="UP000283634"/>
    </source>
</evidence>
<dbReference type="OrthoDB" id="252194at2759"/>
<feature type="chain" id="PRO_5019065217" evidence="2">
    <location>
        <begin position="37"/>
        <end position="273"/>
    </location>
</feature>
<keyword evidence="5" id="KW-1185">Reference proteome</keyword>
<dbReference type="Gene3D" id="2.120.10.10">
    <property type="match status" value="1"/>
</dbReference>
<dbReference type="GeneID" id="40334404"/>
<dbReference type="InterPro" id="IPR011040">
    <property type="entry name" value="Sialidase"/>
</dbReference>
<dbReference type="RefSeq" id="XP_029233070.1">
    <property type="nucleotide sequence ID" value="XM_029387087.1"/>
</dbReference>
<dbReference type="VEuPathDB" id="TriTrypDB:TRSC58_06261"/>
<sequence length="273" mass="30544">MSEQWHMLNMCRHLFSFSVLHLCLLLICFGSTAVHAERNKPNEMQIPDPVDLLVPHRTIVEAQGQSQTRESFAFPSLASAGGVLVVLAESHIACEAPHDEDPWVICADIVAGYIDSAENWSSFVDEVRLNKWKAYSVINTATRQWYIPHMRYEVRPTTIAKGSSVFLLVGGHHQKYSPSRKRWIKYSKGLVLLVCEATQDKVIQWGKPTSLVPQIKPFAKQRGLKKFLGGGGSGVVMEDGTFVFPVTARRTGDNEAVSMIIYSKDDGKNWVLS</sequence>
<dbReference type="PRINTS" id="PR01803">
    <property type="entry name" value="TCSIALIDASE"/>
</dbReference>
<organism evidence="4 5">
    <name type="scientific">Trypanosoma rangeli</name>
    <dbReference type="NCBI Taxonomy" id="5698"/>
    <lineage>
        <taxon>Eukaryota</taxon>
        <taxon>Discoba</taxon>
        <taxon>Euglenozoa</taxon>
        <taxon>Kinetoplastea</taxon>
        <taxon>Metakinetoplastina</taxon>
        <taxon>Trypanosomatida</taxon>
        <taxon>Trypanosomatidae</taxon>
        <taxon>Trypanosoma</taxon>
        <taxon>Herpetosoma</taxon>
    </lineage>
</organism>
<dbReference type="InterPro" id="IPR036278">
    <property type="entry name" value="Sialidase_sf"/>
</dbReference>
<dbReference type="GO" id="GO:0016020">
    <property type="term" value="C:membrane"/>
    <property type="evidence" value="ECO:0007669"/>
    <property type="project" value="TreeGrafter"/>
</dbReference>
<dbReference type="CDD" id="cd15482">
    <property type="entry name" value="Sialidase_non-viral"/>
    <property type="match status" value="1"/>
</dbReference>
<evidence type="ECO:0000313" key="4">
    <source>
        <dbReference type="EMBL" id="RNE94970.1"/>
    </source>
</evidence>
<dbReference type="EMBL" id="MKGL01000993">
    <property type="protein sequence ID" value="RNE94970.1"/>
    <property type="molecule type" value="Genomic_DNA"/>
</dbReference>
<feature type="domain" description="Sialidase" evidence="3">
    <location>
        <begin position="75"/>
        <end position="273"/>
    </location>
</feature>
<evidence type="ECO:0000259" key="3">
    <source>
        <dbReference type="Pfam" id="PF13859"/>
    </source>
</evidence>
<dbReference type="InterPro" id="IPR026856">
    <property type="entry name" value="Sialidase_fam"/>
</dbReference>
<keyword evidence="1" id="KW-0677">Repeat</keyword>
<dbReference type="InterPro" id="IPR008377">
    <property type="entry name" value="Sialidase_trypan"/>
</dbReference>
<name>A0A422MP38_TRYRA</name>
<dbReference type="SUPFAM" id="SSF50939">
    <property type="entry name" value="Sialidases"/>
    <property type="match status" value="1"/>
</dbReference>
<dbReference type="PANTHER" id="PTHR10628">
    <property type="entry name" value="SIALIDASE"/>
    <property type="match status" value="1"/>
</dbReference>
<dbReference type="GO" id="GO:0004308">
    <property type="term" value="F:exo-alpha-sialidase activity"/>
    <property type="evidence" value="ECO:0007669"/>
    <property type="project" value="InterPro"/>
</dbReference>
<proteinExistence type="predicted"/>
<dbReference type="GO" id="GO:0005737">
    <property type="term" value="C:cytoplasm"/>
    <property type="evidence" value="ECO:0007669"/>
    <property type="project" value="TreeGrafter"/>
</dbReference>
<reference evidence="4 5" key="1">
    <citation type="journal article" date="2018" name="BMC Genomics">
        <title>Genomic comparison of Trypanosoma conorhini and Trypanosoma rangeli to Trypanosoma cruzi strains of high and low virulence.</title>
        <authorList>
            <person name="Bradwell K.R."/>
            <person name="Koparde V.N."/>
            <person name="Matveyev A.V."/>
            <person name="Serrano M.G."/>
            <person name="Alves J.M."/>
            <person name="Parikh H."/>
            <person name="Huang B."/>
            <person name="Lee V."/>
            <person name="Espinosa-Alvarez O."/>
            <person name="Ortiz P.A."/>
            <person name="Costa-Martins A.G."/>
            <person name="Teixeira M.M."/>
            <person name="Buck G.A."/>
        </authorList>
    </citation>
    <scope>NUCLEOTIDE SEQUENCE [LARGE SCALE GENOMIC DNA]</scope>
    <source>
        <strain evidence="4 5">AM80</strain>
    </source>
</reference>
<feature type="signal peptide" evidence="2">
    <location>
        <begin position="1"/>
        <end position="36"/>
    </location>
</feature>
<accession>A0A422MP38</accession>
<keyword evidence="2" id="KW-0732">Signal</keyword>
<dbReference type="Proteomes" id="UP000283634">
    <property type="component" value="Unassembled WGS sequence"/>
</dbReference>
<gene>
    <name evidence="4" type="ORF">TraAM80_10471</name>
</gene>
<feature type="non-terminal residue" evidence="4">
    <location>
        <position position="273"/>
    </location>
</feature>
<comment type="caution">
    <text evidence="4">The sequence shown here is derived from an EMBL/GenBank/DDBJ whole genome shotgun (WGS) entry which is preliminary data.</text>
</comment>